<feature type="transmembrane region" description="Helical" evidence="1">
    <location>
        <begin position="132"/>
        <end position="154"/>
    </location>
</feature>
<keyword evidence="2" id="KW-0732">Signal</keyword>
<feature type="transmembrane region" description="Helical" evidence="1">
    <location>
        <begin position="195"/>
        <end position="218"/>
    </location>
</feature>
<protein>
    <submittedName>
        <fullName evidence="3">Uncharacterized protein</fullName>
    </submittedName>
</protein>
<gene>
    <name evidence="3" type="ORF">CERSUDRAFT_115123</name>
</gene>
<dbReference type="AlphaFoldDB" id="M2RCL2"/>
<dbReference type="EMBL" id="KB445798">
    <property type="protein sequence ID" value="EMD36152.1"/>
    <property type="molecule type" value="Genomic_DNA"/>
</dbReference>
<organism evidence="3 4">
    <name type="scientific">Ceriporiopsis subvermispora (strain B)</name>
    <name type="common">White-rot fungus</name>
    <name type="synonym">Gelatoporia subvermispora</name>
    <dbReference type="NCBI Taxonomy" id="914234"/>
    <lineage>
        <taxon>Eukaryota</taxon>
        <taxon>Fungi</taxon>
        <taxon>Dikarya</taxon>
        <taxon>Basidiomycota</taxon>
        <taxon>Agaricomycotina</taxon>
        <taxon>Agaricomycetes</taxon>
        <taxon>Polyporales</taxon>
        <taxon>Gelatoporiaceae</taxon>
        <taxon>Gelatoporia</taxon>
    </lineage>
</organism>
<keyword evidence="1" id="KW-0472">Membrane</keyword>
<evidence type="ECO:0000313" key="4">
    <source>
        <dbReference type="Proteomes" id="UP000016930"/>
    </source>
</evidence>
<feature type="chain" id="PRO_5004024715" evidence="2">
    <location>
        <begin position="22"/>
        <end position="222"/>
    </location>
</feature>
<accession>M2RCL2</accession>
<evidence type="ECO:0000256" key="2">
    <source>
        <dbReference type="SAM" id="SignalP"/>
    </source>
</evidence>
<evidence type="ECO:0000256" key="1">
    <source>
        <dbReference type="SAM" id="Phobius"/>
    </source>
</evidence>
<sequence length="222" mass="22986">MLSFSALSVVATLAFSAFTSAAPLDPTSAVSTIENLLPVPVPALPIPALKRDSPRGIAAIVADVTVQVTPYVQQLKYVNKQNATLEVIEPVVVNIKGVFAEAVVEVQGLMGQSQDVILAPITGAVAITVTELAQIVAGLLTLVFEVLGTVLAVVDSSILDCVTYLLVSLAELVGCLVCAIIMLVDGILANVVATIVPLIGSIIPIIVQLNVLIVIKIFGIAL</sequence>
<name>M2RCL2_CERS8</name>
<dbReference type="Proteomes" id="UP000016930">
    <property type="component" value="Unassembled WGS sequence"/>
</dbReference>
<evidence type="ECO:0000313" key="3">
    <source>
        <dbReference type="EMBL" id="EMD36152.1"/>
    </source>
</evidence>
<dbReference type="OrthoDB" id="3265564at2759"/>
<keyword evidence="1" id="KW-0812">Transmembrane</keyword>
<dbReference type="HOGENOM" id="CLU_105524_1_0_1"/>
<proteinExistence type="predicted"/>
<keyword evidence="4" id="KW-1185">Reference proteome</keyword>
<reference evidence="3 4" key="1">
    <citation type="journal article" date="2012" name="Proc. Natl. Acad. Sci. U.S.A.">
        <title>Comparative genomics of Ceriporiopsis subvermispora and Phanerochaete chrysosporium provide insight into selective ligninolysis.</title>
        <authorList>
            <person name="Fernandez-Fueyo E."/>
            <person name="Ruiz-Duenas F.J."/>
            <person name="Ferreira P."/>
            <person name="Floudas D."/>
            <person name="Hibbett D.S."/>
            <person name="Canessa P."/>
            <person name="Larrondo L.F."/>
            <person name="James T.Y."/>
            <person name="Seelenfreund D."/>
            <person name="Lobos S."/>
            <person name="Polanco R."/>
            <person name="Tello M."/>
            <person name="Honda Y."/>
            <person name="Watanabe T."/>
            <person name="Watanabe T."/>
            <person name="Ryu J.S."/>
            <person name="Kubicek C.P."/>
            <person name="Schmoll M."/>
            <person name="Gaskell J."/>
            <person name="Hammel K.E."/>
            <person name="St John F.J."/>
            <person name="Vanden Wymelenberg A."/>
            <person name="Sabat G."/>
            <person name="Splinter BonDurant S."/>
            <person name="Syed K."/>
            <person name="Yadav J.S."/>
            <person name="Doddapaneni H."/>
            <person name="Subramanian V."/>
            <person name="Lavin J.L."/>
            <person name="Oguiza J.A."/>
            <person name="Perez G."/>
            <person name="Pisabarro A.G."/>
            <person name="Ramirez L."/>
            <person name="Santoyo F."/>
            <person name="Master E."/>
            <person name="Coutinho P.M."/>
            <person name="Henrissat B."/>
            <person name="Lombard V."/>
            <person name="Magnuson J.K."/>
            <person name="Kuees U."/>
            <person name="Hori C."/>
            <person name="Igarashi K."/>
            <person name="Samejima M."/>
            <person name="Held B.W."/>
            <person name="Barry K.W."/>
            <person name="LaButti K.M."/>
            <person name="Lapidus A."/>
            <person name="Lindquist E.A."/>
            <person name="Lucas S.M."/>
            <person name="Riley R."/>
            <person name="Salamov A.A."/>
            <person name="Hoffmeister D."/>
            <person name="Schwenk D."/>
            <person name="Hadar Y."/>
            <person name="Yarden O."/>
            <person name="de Vries R.P."/>
            <person name="Wiebenga A."/>
            <person name="Stenlid J."/>
            <person name="Eastwood D."/>
            <person name="Grigoriev I.V."/>
            <person name="Berka R.M."/>
            <person name="Blanchette R.A."/>
            <person name="Kersten P."/>
            <person name="Martinez A.T."/>
            <person name="Vicuna R."/>
            <person name="Cullen D."/>
        </authorList>
    </citation>
    <scope>NUCLEOTIDE SEQUENCE [LARGE SCALE GENOMIC DNA]</scope>
    <source>
        <strain evidence="3 4">B</strain>
    </source>
</reference>
<keyword evidence="1" id="KW-1133">Transmembrane helix</keyword>
<feature type="transmembrane region" description="Helical" evidence="1">
    <location>
        <begin position="161"/>
        <end position="183"/>
    </location>
</feature>
<feature type="signal peptide" evidence="2">
    <location>
        <begin position="1"/>
        <end position="21"/>
    </location>
</feature>